<dbReference type="Proteomes" id="UP001230915">
    <property type="component" value="Unassembled WGS sequence"/>
</dbReference>
<accession>A0ABU1A124</accession>
<dbReference type="EMBL" id="JAVHUL010000016">
    <property type="protein sequence ID" value="MDQ7917408.1"/>
    <property type="molecule type" value="Genomic_DNA"/>
</dbReference>
<dbReference type="InterPro" id="IPR018673">
    <property type="entry name" value="DUF2141"/>
</dbReference>
<proteinExistence type="predicted"/>
<dbReference type="RefSeq" id="WP_308864137.1">
    <property type="nucleotide sequence ID" value="NZ_JAVHUL010000016.1"/>
</dbReference>
<keyword evidence="2" id="KW-1185">Reference proteome</keyword>
<evidence type="ECO:0000313" key="1">
    <source>
        <dbReference type="EMBL" id="MDQ7917408.1"/>
    </source>
</evidence>
<organism evidence="1 2">
    <name type="scientific">Mesonia profundi</name>
    <dbReference type="NCBI Taxonomy" id="3070998"/>
    <lineage>
        <taxon>Bacteria</taxon>
        <taxon>Pseudomonadati</taxon>
        <taxon>Bacteroidota</taxon>
        <taxon>Flavobacteriia</taxon>
        <taxon>Flavobacteriales</taxon>
        <taxon>Flavobacteriaceae</taxon>
        <taxon>Mesonia</taxon>
    </lineage>
</organism>
<dbReference type="Pfam" id="PF09912">
    <property type="entry name" value="DUF2141"/>
    <property type="match status" value="1"/>
</dbReference>
<gene>
    <name evidence="1" type="ORF">RBU60_07465</name>
</gene>
<comment type="caution">
    <text evidence="1">The sequence shown here is derived from an EMBL/GenBank/DDBJ whole genome shotgun (WGS) entry which is preliminary data.</text>
</comment>
<name>A0ABU1A124_9FLAO</name>
<reference evidence="1 2" key="1">
    <citation type="submission" date="2023-08" db="EMBL/GenBank/DDBJ databases">
        <title>Mesonia sp. MT50, isolated from deep-sea sediment of the Mariana Trench.</title>
        <authorList>
            <person name="Fu H."/>
        </authorList>
    </citation>
    <scope>NUCLEOTIDE SEQUENCE [LARGE SCALE GENOMIC DNA]</scope>
    <source>
        <strain evidence="1 2">MT50</strain>
    </source>
</reference>
<sequence>MHYLISLLLLVVLNQPANPSPELFIEIHGIEKDVGFIEMGLYNKQEGFLEEGEALKTYRIPVKNKKASIKIPDLLKGNYAISLYHDENGDTKCNRNFIGVPKEPYGFSTNFKPKFSAPSFKDCEFSFQESLHLDINLIH</sequence>
<evidence type="ECO:0000313" key="2">
    <source>
        <dbReference type="Proteomes" id="UP001230915"/>
    </source>
</evidence>
<protein>
    <submittedName>
        <fullName evidence="1">DUF2141 domain-containing protein</fullName>
    </submittedName>
</protein>